<dbReference type="GO" id="GO:0016491">
    <property type="term" value="F:oxidoreductase activity"/>
    <property type="evidence" value="ECO:0007669"/>
    <property type="project" value="UniProtKB-KW"/>
</dbReference>
<dbReference type="AlphaFoldDB" id="A0A2V3TYM8"/>
<dbReference type="SUPFAM" id="SSF51905">
    <property type="entry name" value="FAD/NAD(P)-binding domain"/>
    <property type="match status" value="1"/>
</dbReference>
<gene>
    <name evidence="3" type="ORF">C7450_11284</name>
</gene>
<dbReference type="EMBL" id="QJJK01000012">
    <property type="protein sequence ID" value="PXW54055.1"/>
    <property type="molecule type" value="Genomic_DNA"/>
</dbReference>
<dbReference type="InterPro" id="IPR036188">
    <property type="entry name" value="FAD/NAD-bd_sf"/>
</dbReference>
<dbReference type="GO" id="GO:0005737">
    <property type="term" value="C:cytoplasm"/>
    <property type="evidence" value="ECO:0007669"/>
    <property type="project" value="TreeGrafter"/>
</dbReference>
<dbReference type="PANTHER" id="PTHR13847">
    <property type="entry name" value="SARCOSINE DEHYDROGENASE-RELATED"/>
    <property type="match status" value="1"/>
</dbReference>
<dbReference type="Proteomes" id="UP000248021">
    <property type="component" value="Unassembled WGS sequence"/>
</dbReference>
<evidence type="ECO:0000313" key="3">
    <source>
        <dbReference type="EMBL" id="PXW54055.1"/>
    </source>
</evidence>
<dbReference type="Pfam" id="PF01266">
    <property type="entry name" value="DAO"/>
    <property type="match status" value="1"/>
</dbReference>
<name>A0A2V3TYM8_9HYPH</name>
<evidence type="ECO:0000313" key="4">
    <source>
        <dbReference type="Proteomes" id="UP000248021"/>
    </source>
</evidence>
<accession>A0A2V3TYM8</accession>
<feature type="domain" description="FAD dependent oxidoreductase" evidence="2">
    <location>
        <begin position="12"/>
        <end position="402"/>
    </location>
</feature>
<protein>
    <submittedName>
        <fullName evidence="3">Glycine/D-amino acid oxidase-like deaminating enzyme</fullName>
    </submittedName>
</protein>
<reference evidence="3 4" key="1">
    <citation type="submission" date="2018-05" db="EMBL/GenBank/DDBJ databases">
        <title>Genomic Encyclopedia of Type Strains, Phase IV (KMG-IV): sequencing the most valuable type-strain genomes for metagenomic binning, comparative biology and taxonomic classification.</title>
        <authorList>
            <person name="Goeker M."/>
        </authorList>
    </citation>
    <scope>NUCLEOTIDE SEQUENCE [LARGE SCALE GENOMIC DNA]</scope>
    <source>
        <strain evidence="3 4">DSM 6462</strain>
    </source>
</reference>
<proteinExistence type="predicted"/>
<dbReference type="Gene3D" id="3.50.50.60">
    <property type="entry name" value="FAD/NAD(P)-binding domain"/>
    <property type="match status" value="2"/>
</dbReference>
<organism evidence="3 4">
    <name type="scientific">Chelatococcus asaccharovorans</name>
    <dbReference type="NCBI Taxonomy" id="28210"/>
    <lineage>
        <taxon>Bacteria</taxon>
        <taxon>Pseudomonadati</taxon>
        <taxon>Pseudomonadota</taxon>
        <taxon>Alphaproteobacteria</taxon>
        <taxon>Hyphomicrobiales</taxon>
        <taxon>Chelatococcaceae</taxon>
        <taxon>Chelatococcus</taxon>
    </lineage>
</organism>
<keyword evidence="4" id="KW-1185">Reference proteome</keyword>
<dbReference type="InterPro" id="IPR006076">
    <property type="entry name" value="FAD-dep_OxRdtase"/>
</dbReference>
<dbReference type="PANTHER" id="PTHR13847:SF289">
    <property type="entry name" value="GLYCINE OXIDASE"/>
    <property type="match status" value="1"/>
</dbReference>
<comment type="caution">
    <text evidence="3">The sequence shown here is derived from an EMBL/GenBank/DDBJ whole genome shotgun (WGS) entry which is preliminary data.</text>
</comment>
<evidence type="ECO:0000259" key="2">
    <source>
        <dbReference type="Pfam" id="PF01266"/>
    </source>
</evidence>
<evidence type="ECO:0000256" key="1">
    <source>
        <dbReference type="ARBA" id="ARBA00023002"/>
    </source>
</evidence>
<keyword evidence="1" id="KW-0560">Oxidoreductase</keyword>
<sequence>MATDRPPPGRRALVLGAGIVGVSVALHLQQRGWSVILADRKAPGRETSYGNAGLIESSAVLPHPFPRGLSTLLTLATNRSAALRYDPRVLPQIASWLLAYWRASRDGALAHIGPAFRTLIGAALAEHEALMAQVGATGLLRREGWLELCRSPQQLDDADREAALARSHGITAERIEQDALYALQPVLRPGLSGAIAWRDTGWIVDPGGLVEAYAALFTNRGGRILRADALALTGEAGGWQIRSEREEVVVADHAVVALGPWTGDLATRLGYRFPLAVKRGYHRHFAHNEGCRLTQPVYVRDEACLMVPMTRGVRLLSGVELAARDAPPSPVQLQQIETSARSMLPLGDPIEPAPWLGARPCLPDMLPVIGPAPRHPGLWFAFGHSHYGLTLGPVTGRMLAEMMSGETPFISPQAYRAERFAA</sequence>
<dbReference type="Gene3D" id="3.30.9.10">
    <property type="entry name" value="D-Amino Acid Oxidase, subunit A, domain 2"/>
    <property type="match status" value="1"/>
</dbReference>
<dbReference type="RefSeq" id="WP_110377301.1">
    <property type="nucleotide sequence ID" value="NZ_JAHBRY010000002.1"/>
</dbReference>
<dbReference type="OrthoDB" id="9805337at2"/>